<keyword evidence="11" id="KW-1185">Reference proteome</keyword>
<evidence type="ECO:0000256" key="5">
    <source>
        <dbReference type="ARBA" id="ARBA00022801"/>
    </source>
</evidence>
<dbReference type="AlphaFoldDB" id="A0AAW2YUT8"/>
<dbReference type="PROSITE" id="PS50235">
    <property type="entry name" value="USP_3"/>
    <property type="match status" value="1"/>
</dbReference>
<evidence type="ECO:0000256" key="7">
    <source>
        <dbReference type="RuleBase" id="RU366025"/>
    </source>
</evidence>
<dbReference type="Proteomes" id="UP001431209">
    <property type="component" value="Unassembled WGS sequence"/>
</dbReference>
<feature type="domain" description="USP" evidence="8">
    <location>
        <begin position="307"/>
        <end position="881"/>
    </location>
</feature>
<evidence type="ECO:0000313" key="10">
    <source>
        <dbReference type="EMBL" id="KAL0480576.1"/>
    </source>
</evidence>
<dbReference type="GO" id="GO:0006508">
    <property type="term" value="P:proteolysis"/>
    <property type="evidence" value="ECO:0007669"/>
    <property type="project" value="UniProtKB-KW"/>
</dbReference>
<gene>
    <name evidence="10" type="ORF">AKO1_006837</name>
</gene>
<dbReference type="PROSITE" id="PS00972">
    <property type="entry name" value="USP_1"/>
    <property type="match status" value="1"/>
</dbReference>
<proteinExistence type="inferred from homology"/>
<comment type="catalytic activity">
    <reaction evidence="1 7">
        <text>Thiol-dependent hydrolysis of ester, thioester, amide, peptide and isopeptide bonds formed by the C-terminal Gly of ubiquitin (a 76-residue protein attached to proteins as an intracellular targeting signal).</text>
        <dbReference type="EC" id="3.4.19.12"/>
    </reaction>
</comment>
<dbReference type="Gene3D" id="3.90.70.10">
    <property type="entry name" value="Cysteine proteinases"/>
    <property type="match status" value="2"/>
</dbReference>
<dbReference type="Pfam" id="PF00443">
    <property type="entry name" value="UCH"/>
    <property type="match status" value="1"/>
</dbReference>
<evidence type="ECO:0000256" key="2">
    <source>
        <dbReference type="ARBA" id="ARBA00009085"/>
    </source>
</evidence>
<dbReference type="InterPro" id="IPR018200">
    <property type="entry name" value="USP_CS"/>
</dbReference>
<dbReference type="PANTHER" id="PTHR21646:SF24">
    <property type="entry name" value="UBIQUITIN CARBOXYL-TERMINAL HYDROLASE"/>
    <property type="match status" value="1"/>
</dbReference>
<evidence type="ECO:0000256" key="6">
    <source>
        <dbReference type="ARBA" id="ARBA00022807"/>
    </source>
</evidence>
<dbReference type="SUPFAM" id="SSF143791">
    <property type="entry name" value="DUSP-like"/>
    <property type="match status" value="1"/>
</dbReference>
<dbReference type="EC" id="3.4.19.12" evidence="7"/>
<dbReference type="Gene3D" id="3.30.2230.10">
    <property type="entry name" value="DUSP-like"/>
    <property type="match status" value="1"/>
</dbReference>
<evidence type="ECO:0000259" key="9">
    <source>
        <dbReference type="PROSITE" id="PS51283"/>
    </source>
</evidence>
<comment type="similarity">
    <text evidence="2 7">Belongs to the peptidase C19 family.</text>
</comment>
<dbReference type="GO" id="GO:0016579">
    <property type="term" value="P:protein deubiquitination"/>
    <property type="evidence" value="ECO:0007669"/>
    <property type="project" value="InterPro"/>
</dbReference>
<sequence>MHKDTEQSKDGASKKLSKVWNDMQKVELLKPGACWYIVSRQWYDNFNKLRLDTQQLNQNGTPKLNDESFCIPDELLSETINNDHLIHKTLDTKGIQGLYDIVLKPNVSDPEDFVLLSGKIYDVFREHFTSTQDIKRHVIADGVNKTYNRVEIFPLHLFILQLDCGNTPTDNVTEVCVSKKTTVGDFNLMLKQLLCLEHITATRLWSYPRESGKATLMTSSHTLEQELISQQDQIIMECEQEGSWPLDQRIKSSKSDIVEDSNYSYPTIVNEGEKKNKKTNSLDTFDMDSMKIKLGGYGSSTRRKGLCGLKNLGNTCFMNSALQCLSNTPQLNSYFITDRYIEHVNETNALGMKGELAVKFGSLIKEMWSGINSCSPVNLKHCIGQFAPQFSGYSQHDSQEFLAFLLDGLHEDLNQVKKKPYVEMKDEVVKRPDAVVAKEQWEMHLARNRSVIVDSFQGQLKSTLECPECKKISIKFDPFMYLSLPIPKSSSQPLIDVLMLPCEGNARPVKYCVELTLNTTVEMLKKRFLELSLIDATEQDIVVADMSGHRIFNIAQPQTLVNQFNTRDKCLLFIPNQKYDHSIFVTQWKKVDEQLTSCGLPFVIFTLSEVTNRQVWLKVWKSIRKDIILQIEAETDDVALTDDDTFQNDIKVFRIRVAKTTNDFSCVNDDCQDKKCKGCPLPLNDDPFQHFNHDTTLIVEWLDLNCYNSRQAMTVVVHQSVNSVKENAKRFGVDLHDCLNLFSETEQLGPKDPWYCPNCKEMRQAHKRFEIWSAPDILIVHLKRFTSARRFVGKIDCNVDFPIHDLDLSPFMVRRPSVPMLYDLYAISNHMGGLGGGHYTAYCKNYIDGGWYLFNDSSVSQCVDEKKLKGNHAYVLFYKRKKIEKSHPNVTTSPTVIFN</sequence>
<organism evidence="10 11">
    <name type="scientific">Acrasis kona</name>
    <dbReference type="NCBI Taxonomy" id="1008807"/>
    <lineage>
        <taxon>Eukaryota</taxon>
        <taxon>Discoba</taxon>
        <taxon>Heterolobosea</taxon>
        <taxon>Tetramitia</taxon>
        <taxon>Eutetramitia</taxon>
        <taxon>Acrasidae</taxon>
        <taxon>Acrasis</taxon>
    </lineage>
</organism>
<dbReference type="CDD" id="cd02674">
    <property type="entry name" value="Peptidase_C19R"/>
    <property type="match status" value="1"/>
</dbReference>
<dbReference type="InterPro" id="IPR050185">
    <property type="entry name" value="Ub_carboxyl-term_hydrolase"/>
</dbReference>
<dbReference type="Pfam" id="PF06337">
    <property type="entry name" value="DUSP"/>
    <property type="match status" value="1"/>
</dbReference>
<accession>A0AAW2YUT8</accession>
<keyword evidence="5 7" id="KW-0378">Hydrolase</keyword>
<evidence type="ECO:0000313" key="11">
    <source>
        <dbReference type="Proteomes" id="UP001431209"/>
    </source>
</evidence>
<feature type="domain" description="DUSP" evidence="9">
    <location>
        <begin position="7"/>
        <end position="139"/>
    </location>
</feature>
<protein>
    <recommendedName>
        <fullName evidence="7">Ubiquitin carboxyl-terminal hydrolase</fullName>
        <ecNumber evidence="7">3.4.19.12</ecNumber>
    </recommendedName>
</protein>
<keyword evidence="3 7" id="KW-0645">Protease</keyword>
<dbReference type="InterPro" id="IPR006615">
    <property type="entry name" value="Pept_C19_DUSP"/>
</dbReference>
<dbReference type="InterPro" id="IPR001394">
    <property type="entry name" value="Peptidase_C19_UCH"/>
</dbReference>
<reference evidence="10 11" key="1">
    <citation type="submission" date="2024-03" db="EMBL/GenBank/DDBJ databases">
        <title>The Acrasis kona genome and developmental transcriptomes reveal deep origins of eukaryotic multicellular pathways.</title>
        <authorList>
            <person name="Sheikh S."/>
            <person name="Fu C.-J."/>
            <person name="Brown M.W."/>
            <person name="Baldauf S.L."/>
        </authorList>
    </citation>
    <scope>NUCLEOTIDE SEQUENCE [LARGE SCALE GENOMIC DNA]</scope>
    <source>
        <strain evidence="10 11">ATCC MYA-3509</strain>
    </source>
</reference>
<dbReference type="InterPro" id="IPR038765">
    <property type="entry name" value="Papain-like_cys_pep_sf"/>
</dbReference>
<dbReference type="PROSITE" id="PS00973">
    <property type="entry name" value="USP_2"/>
    <property type="match status" value="1"/>
</dbReference>
<evidence type="ECO:0000256" key="1">
    <source>
        <dbReference type="ARBA" id="ARBA00000707"/>
    </source>
</evidence>
<dbReference type="InterPro" id="IPR028889">
    <property type="entry name" value="USP"/>
</dbReference>
<dbReference type="PANTHER" id="PTHR21646">
    <property type="entry name" value="UBIQUITIN CARBOXYL-TERMINAL HYDROLASE"/>
    <property type="match status" value="1"/>
</dbReference>
<dbReference type="InterPro" id="IPR035927">
    <property type="entry name" value="DUSP-like_sf"/>
</dbReference>
<dbReference type="SUPFAM" id="SSF54001">
    <property type="entry name" value="Cysteine proteinases"/>
    <property type="match status" value="1"/>
</dbReference>
<evidence type="ECO:0000259" key="8">
    <source>
        <dbReference type="PROSITE" id="PS50235"/>
    </source>
</evidence>
<comment type="caution">
    <text evidence="10">The sequence shown here is derived from an EMBL/GenBank/DDBJ whole genome shotgun (WGS) entry which is preliminary data.</text>
</comment>
<evidence type="ECO:0000256" key="4">
    <source>
        <dbReference type="ARBA" id="ARBA00022786"/>
    </source>
</evidence>
<dbReference type="EMBL" id="JAOPGA020000668">
    <property type="protein sequence ID" value="KAL0480576.1"/>
    <property type="molecule type" value="Genomic_DNA"/>
</dbReference>
<keyword evidence="4 7" id="KW-0833">Ubl conjugation pathway</keyword>
<dbReference type="PROSITE" id="PS51283">
    <property type="entry name" value="DUSP"/>
    <property type="match status" value="1"/>
</dbReference>
<dbReference type="Gene3D" id="3.10.20.90">
    <property type="entry name" value="Phosphatidylinositol 3-kinase Catalytic Subunit, Chain A, domain 1"/>
    <property type="match status" value="1"/>
</dbReference>
<dbReference type="GO" id="GO:0004843">
    <property type="term" value="F:cysteine-type deubiquitinase activity"/>
    <property type="evidence" value="ECO:0007669"/>
    <property type="project" value="UniProtKB-UniRule"/>
</dbReference>
<evidence type="ECO:0000256" key="3">
    <source>
        <dbReference type="ARBA" id="ARBA00022670"/>
    </source>
</evidence>
<name>A0AAW2YUT8_9EUKA</name>
<keyword evidence="6 7" id="KW-0788">Thiol protease</keyword>